<evidence type="ECO:0000313" key="4">
    <source>
        <dbReference type="Proteomes" id="UP000530530"/>
    </source>
</evidence>
<dbReference type="InterPro" id="IPR050662">
    <property type="entry name" value="Sec-metab_biosynth-thioest"/>
</dbReference>
<dbReference type="SMART" id="SM00849">
    <property type="entry name" value="Lactamase_B"/>
    <property type="match status" value="1"/>
</dbReference>
<evidence type="ECO:0000256" key="1">
    <source>
        <dbReference type="SAM" id="MobiDB-lite"/>
    </source>
</evidence>
<dbReference type="InterPro" id="IPR036866">
    <property type="entry name" value="RibonucZ/Hydroxyglut_hydro"/>
</dbReference>
<dbReference type="PANTHER" id="PTHR23131">
    <property type="entry name" value="ENDORIBONUCLEASE LACTB2"/>
    <property type="match status" value="1"/>
</dbReference>
<dbReference type="Gene3D" id="3.60.15.10">
    <property type="entry name" value="Ribonuclease Z/Hydroxyacylglutathione hydrolase-like"/>
    <property type="match status" value="1"/>
</dbReference>
<evidence type="ECO:0000313" key="3">
    <source>
        <dbReference type="EMBL" id="MBB4787571.1"/>
    </source>
</evidence>
<dbReference type="SUPFAM" id="SSF56281">
    <property type="entry name" value="Metallo-hydrolase/oxidoreductase"/>
    <property type="match status" value="1"/>
</dbReference>
<accession>A0ABR6LYY2</accession>
<feature type="domain" description="Metallo-beta-lactamase" evidence="2">
    <location>
        <begin position="42"/>
        <end position="251"/>
    </location>
</feature>
<gene>
    <name evidence="3" type="ORF">BJY27_008618</name>
</gene>
<dbReference type="Proteomes" id="UP000530530">
    <property type="component" value="Unassembled WGS sequence"/>
</dbReference>
<dbReference type="Pfam" id="PF00753">
    <property type="entry name" value="Lactamase_B"/>
    <property type="match status" value="1"/>
</dbReference>
<sequence>MSMDGDRVSGTGRPPKGGRPRLTRVRPGLWSLPIPLPGPLGHVLVYVLETEAGPYLVDAGWDTEEGWSALTAGLRALGTRVEDVRGVLVTHSHLDHYGLAPRIREASGAWVSLHALDAAGLARFRADPALPLAALLRRAGAPEAETRKALDDLGTRSGQDAAPPDRYLADRERPDVPGWDLTTLWTPGHTPGHLCFWEPRHRLLLTGDHLLPRTTVGMHQPRDETDDPLGDYLETLEPLVRMEPDLVLPAHEYRYPDIAARVGEVRDHHAARTALAVSVLREGPVTAWQLAGRLRRSGTLEGLRGFPLRATVSRALVILAHLRRLGAAQEVPGPPPHWTATARLQRRGPGVFPG</sequence>
<reference evidence="3 4" key="1">
    <citation type="submission" date="2020-08" db="EMBL/GenBank/DDBJ databases">
        <title>Sequencing the genomes of 1000 actinobacteria strains.</title>
        <authorList>
            <person name="Klenk H.-P."/>
        </authorList>
    </citation>
    <scope>NUCLEOTIDE SEQUENCE [LARGE SCALE GENOMIC DNA]</scope>
    <source>
        <strain evidence="3 4">DSM 41530</strain>
    </source>
</reference>
<feature type="region of interest" description="Disordered" evidence="1">
    <location>
        <begin position="1"/>
        <end position="24"/>
    </location>
</feature>
<proteinExistence type="predicted"/>
<evidence type="ECO:0000259" key="2">
    <source>
        <dbReference type="SMART" id="SM00849"/>
    </source>
</evidence>
<dbReference type="InterPro" id="IPR001279">
    <property type="entry name" value="Metallo-B-lactamas"/>
</dbReference>
<name>A0ABR6LYY2_9ACTN</name>
<organism evidence="3 4">
    <name type="scientific">Streptomyces rapamycinicus</name>
    <dbReference type="NCBI Taxonomy" id="1226757"/>
    <lineage>
        <taxon>Bacteria</taxon>
        <taxon>Bacillati</taxon>
        <taxon>Actinomycetota</taxon>
        <taxon>Actinomycetes</taxon>
        <taxon>Kitasatosporales</taxon>
        <taxon>Streptomycetaceae</taxon>
        <taxon>Streptomyces</taxon>
        <taxon>Streptomyces violaceusniger group</taxon>
    </lineage>
</organism>
<comment type="caution">
    <text evidence="3">The sequence shown here is derived from an EMBL/GenBank/DDBJ whole genome shotgun (WGS) entry which is preliminary data.</text>
</comment>
<protein>
    <submittedName>
        <fullName evidence="3">Glyoxylase-like metal-dependent hydrolase (Beta-lactamase superfamily II)</fullName>
    </submittedName>
</protein>
<dbReference type="EMBL" id="JACHNG010000002">
    <property type="protein sequence ID" value="MBB4787571.1"/>
    <property type="molecule type" value="Genomic_DNA"/>
</dbReference>
<keyword evidence="4" id="KW-1185">Reference proteome</keyword>
<dbReference type="RefSeq" id="WP_243146511.1">
    <property type="nucleotide sequence ID" value="NZ_CP157811.1"/>
</dbReference>
<feature type="region of interest" description="Disordered" evidence="1">
    <location>
        <begin position="146"/>
        <end position="173"/>
    </location>
</feature>
<dbReference type="PANTHER" id="PTHR23131:SF4">
    <property type="entry name" value="METALLO-BETA-LACTAMASE SUPERFAMILY POTEIN"/>
    <property type="match status" value="1"/>
</dbReference>